<feature type="non-terminal residue" evidence="1">
    <location>
        <position position="1"/>
    </location>
</feature>
<organism evidence="1 2">
    <name type="scientific">Paramuricea clavata</name>
    <name type="common">Red gorgonian</name>
    <name type="synonym">Violescent sea-whip</name>
    <dbReference type="NCBI Taxonomy" id="317549"/>
    <lineage>
        <taxon>Eukaryota</taxon>
        <taxon>Metazoa</taxon>
        <taxon>Cnidaria</taxon>
        <taxon>Anthozoa</taxon>
        <taxon>Octocorallia</taxon>
        <taxon>Malacalcyonacea</taxon>
        <taxon>Plexauridae</taxon>
        <taxon>Paramuricea</taxon>
    </lineage>
</organism>
<gene>
    <name evidence="1" type="ORF">PACLA_8A076611</name>
</gene>
<dbReference type="SUPFAM" id="SSF48371">
    <property type="entry name" value="ARM repeat"/>
    <property type="match status" value="1"/>
</dbReference>
<dbReference type="OrthoDB" id="5350595at2759"/>
<proteinExistence type="predicted"/>
<dbReference type="InterPro" id="IPR016024">
    <property type="entry name" value="ARM-type_fold"/>
</dbReference>
<dbReference type="AlphaFoldDB" id="A0A7D9IXQ7"/>
<comment type="caution">
    <text evidence="1">The sequence shown here is derived from an EMBL/GenBank/DDBJ whole genome shotgun (WGS) entry which is preliminary data.</text>
</comment>
<dbReference type="Pfam" id="PF10257">
    <property type="entry name" value="RAI16-like"/>
    <property type="match status" value="1"/>
</dbReference>
<dbReference type="InterPro" id="IPR019384">
    <property type="entry name" value="FHIP"/>
</dbReference>
<dbReference type="Proteomes" id="UP001152795">
    <property type="component" value="Unassembled WGS sequence"/>
</dbReference>
<reference evidence="1" key="1">
    <citation type="submission" date="2020-04" db="EMBL/GenBank/DDBJ databases">
        <authorList>
            <person name="Alioto T."/>
            <person name="Alioto T."/>
            <person name="Gomez Garrido J."/>
        </authorList>
    </citation>
    <scope>NUCLEOTIDE SEQUENCE</scope>
    <source>
        <strain evidence="1">A484AB</strain>
    </source>
</reference>
<feature type="non-terminal residue" evidence="1">
    <location>
        <position position="571"/>
    </location>
</feature>
<protein>
    <submittedName>
        <fullName evidence="1">FAM160B1-like isoform X2</fullName>
    </submittedName>
</protein>
<evidence type="ECO:0000313" key="2">
    <source>
        <dbReference type="Proteomes" id="UP001152795"/>
    </source>
</evidence>
<name>A0A7D9IXQ7_PARCT</name>
<sequence length="571" mass="64250">IIRKISVNPVLNAVIKGAVDALAPEFPSHENFVFHWKCVTNYFIESTDDKVPVQSTNIPYSLEHMLEILRVEDGENGGSTAGPCLEYLLQHKILETLHTLGKADCPPGMKQQVLQFFTNLLGKIKTPLLPHVNVHKPIHRLIHVCGQIQAAPSENEEVQFLCTVAAKLRMFPNLVNFFLEMPYQANLTPADVSSPIQKHRQQEKPQYSLVNSLLQLSKSEDKRIAVKACEGLMLCSSIPDGHAASVIILYTPFCEVMVDCLTGLFQSLPKEIEPADIANIVAKWGLDRNEGGTHKFPGKRQLLSFLSWLDYIDQLIRESHQLIGKALSSALRERCLEAVFKPSLLEISESRVIAVTALLTKCLRMVNAPKTIEEFVSFFMGSSSEENVEEKRPLLETLIKRCNHISDSVTIETLRLLQCLLEKPVENILDSLLLKHLADRSYFKQTTVVNGEGTQVNGDVTTTSRDEDIKVNELDRIELEKIVNSFLFLLPGEAKSSAELGDNGYDSYLRDAHRQCAERRNQCKNFHWPKTVSVEGTSGSQFYEGDFLNILLKKLRNILDQPYDVNLQVTS</sequence>
<evidence type="ECO:0000313" key="1">
    <source>
        <dbReference type="EMBL" id="CAB4015857.1"/>
    </source>
</evidence>
<accession>A0A7D9IXQ7</accession>
<dbReference type="PANTHER" id="PTHR21705:SF12">
    <property type="entry name" value="FHF COMPLEX SUBUNIT HOOK-INTERACTING PROTEIN C-TERMINAL DOMAIN-CONTAINING PROTEIN"/>
    <property type="match status" value="1"/>
</dbReference>
<keyword evidence="2" id="KW-1185">Reference proteome</keyword>
<dbReference type="EMBL" id="CACRXK020008872">
    <property type="protein sequence ID" value="CAB4015857.1"/>
    <property type="molecule type" value="Genomic_DNA"/>
</dbReference>
<dbReference type="PANTHER" id="PTHR21705">
    <property type="entry name" value="RAI16 PROTEIN-RELATED"/>
    <property type="match status" value="1"/>
</dbReference>